<dbReference type="OrthoDB" id="9788959at2"/>
<evidence type="ECO:0000313" key="5">
    <source>
        <dbReference type="Proteomes" id="UP000002420"/>
    </source>
</evidence>
<evidence type="ECO:0000256" key="2">
    <source>
        <dbReference type="PIRNR" id="PIRNR006276"/>
    </source>
</evidence>
<dbReference type="STRING" id="398767.Glov_3602"/>
<dbReference type="PRINTS" id="PR01438">
    <property type="entry name" value="UNVRSLSTRESS"/>
</dbReference>
<dbReference type="PIRSF" id="PIRSF006276">
    <property type="entry name" value="UspA"/>
    <property type="match status" value="1"/>
</dbReference>
<name>B3E3N1_TRIL1</name>
<reference evidence="4 5" key="1">
    <citation type="submission" date="2008-05" db="EMBL/GenBank/DDBJ databases">
        <title>Complete sequence of chromosome of Geobacter lovleyi SZ.</title>
        <authorList>
            <consortium name="US DOE Joint Genome Institute"/>
            <person name="Lucas S."/>
            <person name="Copeland A."/>
            <person name="Lapidus A."/>
            <person name="Glavina del Rio T."/>
            <person name="Dalin E."/>
            <person name="Tice H."/>
            <person name="Bruce D."/>
            <person name="Goodwin L."/>
            <person name="Pitluck S."/>
            <person name="Chertkov O."/>
            <person name="Meincke L."/>
            <person name="Brettin T."/>
            <person name="Detter J.C."/>
            <person name="Han C."/>
            <person name="Tapia R."/>
            <person name="Kuske C.R."/>
            <person name="Schmutz J."/>
            <person name="Larimer F."/>
            <person name="Land M."/>
            <person name="Hauser L."/>
            <person name="Kyrpides N."/>
            <person name="Mikhailova N."/>
            <person name="Sung Y."/>
            <person name="Fletcher K.E."/>
            <person name="Ritalahti K.M."/>
            <person name="Loeffler F.E."/>
            <person name="Richardson P."/>
        </authorList>
    </citation>
    <scope>NUCLEOTIDE SEQUENCE [LARGE SCALE GENOMIC DNA]</scope>
    <source>
        <strain evidence="5">ATCC BAA-1151 / DSM 17278 / SZ</strain>
    </source>
</reference>
<dbReference type="SUPFAM" id="SSF52402">
    <property type="entry name" value="Adenine nucleotide alpha hydrolases-like"/>
    <property type="match status" value="1"/>
</dbReference>
<gene>
    <name evidence="4" type="ordered locus">Glov_3602</name>
</gene>
<dbReference type="PANTHER" id="PTHR46268">
    <property type="entry name" value="STRESS RESPONSE PROTEIN NHAX"/>
    <property type="match status" value="1"/>
</dbReference>
<comment type="subcellular location">
    <subcellularLocation>
        <location evidence="2">Cytoplasm</location>
    </subcellularLocation>
</comment>
<dbReference type="RefSeq" id="WP_012471621.1">
    <property type="nucleotide sequence ID" value="NC_010814.1"/>
</dbReference>
<accession>B3E3N1</accession>
<keyword evidence="2" id="KW-0963">Cytoplasm</keyword>
<protein>
    <recommendedName>
        <fullName evidence="2">Universal stress protein</fullName>
    </recommendedName>
</protein>
<dbReference type="eggNOG" id="COG0589">
    <property type="taxonomic scope" value="Bacteria"/>
</dbReference>
<dbReference type="InterPro" id="IPR006015">
    <property type="entry name" value="Universal_stress_UspA"/>
</dbReference>
<proteinExistence type="inferred from homology"/>
<comment type="similarity">
    <text evidence="1 2">Belongs to the universal stress protein A family.</text>
</comment>
<dbReference type="HOGENOM" id="CLU_049301_11_2_7"/>
<dbReference type="InterPro" id="IPR006016">
    <property type="entry name" value="UspA"/>
</dbReference>
<feature type="domain" description="UspA" evidence="3">
    <location>
        <begin position="4"/>
        <end position="145"/>
    </location>
</feature>
<evidence type="ECO:0000256" key="1">
    <source>
        <dbReference type="ARBA" id="ARBA00008791"/>
    </source>
</evidence>
<dbReference type="InterPro" id="IPR014729">
    <property type="entry name" value="Rossmann-like_a/b/a_fold"/>
</dbReference>
<keyword evidence="5" id="KW-1185">Reference proteome</keyword>
<dbReference type="GO" id="GO:0005737">
    <property type="term" value="C:cytoplasm"/>
    <property type="evidence" value="ECO:0007669"/>
    <property type="project" value="UniProtKB-SubCell"/>
</dbReference>
<sequence length="151" mass="16869">MKRFEKILLATDFSDYSEVACEYALTLAQTFNSSLLVLHVINEPVDLRGFYVPHISFEQLEKEIETGAAKMLDSFCQENIKEFSNFETLVATGVPYEEIMRVAAEEDISLIIIGTHGRTGLDHLIFGSTAERVVRSAPCPVMTIRLPVATP</sequence>
<dbReference type="EMBL" id="CP001089">
    <property type="protein sequence ID" value="ACD97303.1"/>
    <property type="molecule type" value="Genomic_DNA"/>
</dbReference>
<dbReference type="Pfam" id="PF00582">
    <property type="entry name" value="Usp"/>
    <property type="match status" value="1"/>
</dbReference>
<dbReference type="CDD" id="cd00293">
    <property type="entry name" value="USP-like"/>
    <property type="match status" value="1"/>
</dbReference>
<dbReference type="KEGG" id="glo:Glov_3602"/>
<organism evidence="4 5">
    <name type="scientific">Trichlorobacter lovleyi (strain ATCC BAA-1151 / DSM 17278 / SZ)</name>
    <name type="common">Geobacter lovleyi</name>
    <dbReference type="NCBI Taxonomy" id="398767"/>
    <lineage>
        <taxon>Bacteria</taxon>
        <taxon>Pseudomonadati</taxon>
        <taxon>Thermodesulfobacteriota</taxon>
        <taxon>Desulfuromonadia</taxon>
        <taxon>Geobacterales</taxon>
        <taxon>Geobacteraceae</taxon>
        <taxon>Trichlorobacter</taxon>
    </lineage>
</organism>
<dbReference type="AlphaFoldDB" id="B3E3N1"/>
<dbReference type="PANTHER" id="PTHR46268:SF22">
    <property type="entry name" value="SENSOR PROTEIN KDPD-RELATED"/>
    <property type="match status" value="1"/>
</dbReference>
<dbReference type="Proteomes" id="UP000002420">
    <property type="component" value="Chromosome"/>
</dbReference>
<evidence type="ECO:0000313" key="4">
    <source>
        <dbReference type="EMBL" id="ACD97303.1"/>
    </source>
</evidence>
<evidence type="ECO:0000259" key="3">
    <source>
        <dbReference type="Pfam" id="PF00582"/>
    </source>
</evidence>
<dbReference type="Gene3D" id="3.40.50.620">
    <property type="entry name" value="HUPs"/>
    <property type="match status" value="1"/>
</dbReference>